<proteinExistence type="predicted"/>
<dbReference type="STRING" id="656914.SAMN00017405_0117"/>
<keyword evidence="3" id="KW-1185">Reference proteome</keyword>
<sequence>MNNLSNCIYLKNSRVYVSRNNDNWYRVVLSYDSDHPEANYYLAKELEGKKRYSKAYEHYKLAYAGGYASAISGLNRLKELKQHKINPEQSDLKHNSSLALILFLLLLLLIGSIITYYIFNPIMQRENLKVFNLKEVEQVVKEKEVLLHNIPVRRYYAPTLFDNNGYYDLKVANESSMQDILVTADKFLESKKTNQDLEEISVVFYYADTLSELNNEYAIAEVIWTKDYGIKDLYLYPDFKKKQI</sequence>
<keyword evidence="1" id="KW-0812">Transmembrane</keyword>
<reference evidence="2 3" key="1">
    <citation type="submission" date="2017-04" db="EMBL/GenBank/DDBJ databases">
        <authorList>
            <person name="Afonso C.L."/>
            <person name="Miller P.J."/>
            <person name="Scott M.A."/>
            <person name="Spackman E."/>
            <person name="Goraichik I."/>
            <person name="Dimitrov K.M."/>
            <person name="Suarez D.L."/>
            <person name="Swayne D.E."/>
        </authorList>
    </citation>
    <scope>NUCLEOTIDE SEQUENCE [LARGE SCALE GENOMIC DNA]</scope>
    <source>
        <strain evidence="2 3">DSM 11270</strain>
    </source>
</reference>
<dbReference type="SUPFAM" id="SSF81901">
    <property type="entry name" value="HCP-like"/>
    <property type="match status" value="1"/>
</dbReference>
<dbReference type="Proteomes" id="UP000192731">
    <property type="component" value="Unassembled WGS sequence"/>
</dbReference>
<accession>A0A1W1VKV1</accession>
<organism evidence="2 3">
    <name type="scientific">Desulfonispora thiosulfatigenes DSM 11270</name>
    <dbReference type="NCBI Taxonomy" id="656914"/>
    <lineage>
        <taxon>Bacteria</taxon>
        <taxon>Bacillati</taxon>
        <taxon>Bacillota</taxon>
        <taxon>Clostridia</taxon>
        <taxon>Eubacteriales</taxon>
        <taxon>Peptococcaceae</taxon>
        <taxon>Desulfonispora</taxon>
    </lineage>
</organism>
<keyword evidence="1" id="KW-1133">Transmembrane helix</keyword>
<dbReference type="RefSeq" id="WP_084053942.1">
    <property type="nucleotide sequence ID" value="NZ_FWWT01000022.1"/>
</dbReference>
<protein>
    <submittedName>
        <fullName evidence="2">Uncharacterized protein</fullName>
    </submittedName>
</protein>
<name>A0A1W1VKV1_DESTI</name>
<evidence type="ECO:0000313" key="2">
    <source>
        <dbReference type="EMBL" id="SMB93926.1"/>
    </source>
</evidence>
<evidence type="ECO:0000256" key="1">
    <source>
        <dbReference type="SAM" id="Phobius"/>
    </source>
</evidence>
<evidence type="ECO:0000313" key="3">
    <source>
        <dbReference type="Proteomes" id="UP000192731"/>
    </source>
</evidence>
<gene>
    <name evidence="2" type="ORF">SAMN00017405_0117</name>
</gene>
<feature type="transmembrane region" description="Helical" evidence="1">
    <location>
        <begin position="97"/>
        <end position="119"/>
    </location>
</feature>
<dbReference type="EMBL" id="FWWT01000022">
    <property type="protein sequence ID" value="SMB93926.1"/>
    <property type="molecule type" value="Genomic_DNA"/>
</dbReference>
<keyword evidence="1" id="KW-0472">Membrane</keyword>
<dbReference type="AlphaFoldDB" id="A0A1W1VKV1"/>